<protein>
    <submittedName>
        <fullName evidence="7">Uncharacterized protein</fullName>
    </submittedName>
</protein>
<keyword evidence="2" id="KW-0813">Transport</keyword>
<comment type="caution">
    <text evidence="7">The sequence shown here is derived from an EMBL/GenBank/DDBJ whole genome shotgun (WGS) entry which is preliminary data.</text>
</comment>
<feature type="transmembrane region" description="Helical" evidence="6">
    <location>
        <begin position="212"/>
        <end position="234"/>
    </location>
</feature>
<dbReference type="GeneID" id="15804514"/>
<dbReference type="SUPFAM" id="SSF103473">
    <property type="entry name" value="MFS general substrate transporter"/>
    <property type="match status" value="1"/>
</dbReference>
<dbReference type="KEGG" id="beq:BEWA_014380"/>
<dbReference type="InterPro" id="IPR052983">
    <property type="entry name" value="MFS_Riboflavin_Transporter"/>
</dbReference>
<evidence type="ECO:0000313" key="8">
    <source>
        <dbReference type="Proteomes" id="UP000031512"/>
    </source>
</evidence>
<feature type="transmembrane region" description="Helical" evidence="6">
    <location>
        <begin position="129"/>
        <end position="148"/>
    </location>
</feature>
<dbReference type="InterPro" id="IPR011701">
    <property type="entry name" value="MFS"/>
</dbReference>
<evidence type="ECO:0000256" key="4">
    <source>
        <dbReference type="ARBA" id="ARBA00022989"/>
    </source>
</evidence>
<feature type="transmembrane region" description="Helical" evidence="6">
    <location>
        <begin position="104"/>
        <end position="123"/>
    </location>
</feature>
<keyword evidence="4 6" id="KW-1133">Transmembrane helix</keyword>
<dbReference type="AlphaFoldDB" id="L1LC73"/>
<feature type="transmembrane region" description="Helical" evidence="6">
    <location>
        <begin position="369"/>
        <end position="387"/>
    </location>
</feature>
<evidence type="ECO:0000256" key="5">
    <source>
        <dbReference type="ARBA" id="ARBA00023136"/>
    </source>
</evidence>
<feature type="transmembrane region" description="Helical" evidence="6">
    <location>
        <begin position="160"/>
        <end position="184"/>
    </location>
</feature>
<feature type="transmembrane region" description="Helical" evidence="6">
    <location>
        <begin position="343"/>
        <end position="363"/>
    </location>
</feature>
<gene>
    <name evidence="7" type="ORF">BEWA_014380</name>
</gene>
<dbReference type="OrthoDB" id="410267at2759"/>
<dbReference type="eggNOG" id="ENOG502T2N8">
    <property type="taxonomic scope" value="Eukaryota"/>
</dbReference>
<feature type="transmembrane region" description="Helical" evidence="6">
    <location>
        <begin position="73"/>
        <end position="92"/>
    </location>
</feature>
<dbReference type="RefSeq" id="XP_004832331.1">
    <property type="nucleotide sequence ID" value="XM_004832274.1"/>
</dbReference>
<keyword evidence="3 6" id="KW-0812">Transmembrane</keyword>
<feature type="transmembrane region" description="Helical" evidence="6">
    <location>
        <begin position="314"/>
        <end position="336"/>
    </location>
</feature>
<dbReference type="GO" id="GO:0022857">
    <property type="term" value="F:transmembrane transporter activity"/>
    <property type="evidence" value="ECO:0007669"/>
    <property type="project" value="InterPro"/>
</dbReference>
<evidence type="ECO:0000256" key="6">
    <source>
        <dbReference type="SAM" id="Phobius"/>
    </source>
</evidence>
<dbReference type="GO" id="GO:0016020">
    <property type="term" value="C:membrane"/>
    <property type="evidence" value="ECO:0007669"/>
    <property type="project" value="UniProtKB-SubCell"/>
</dbReference>
<dbReference type="STRING" id="1537102.L1LC73"/>
<evidence type="ECO:0000256" key="2">
    <source>
        <dbReference type="ARBA" id="ARBA00022448"/>
    </source>
</evidence>
<feature type="transmembrane region" description="Helical" evidence="6">
    <location>
        <begin position="272"/>
        <end position="294"/>
    </location>
</feature>
<evidence type="ECO:0000256" key="3">
    <source>
        <dbReference type="ARBA" id="ARBA00022692"/>
    </source>
</evidence>
<proteinExistence type="predicted"/>
<sequence>MADLESSPEMAHSSPKIEEDQVKSAAIPKLPLLGASLLYMIANYMNTFGNLSMYVGSYMYTVGKNEWLRYRNISAVFGIIVLFQSLSGLFAADFQRYFGTKLAIILSSSVIALSFVLCAFGLYSYSAFVTFYGVIPSIASGLLLPLPLDIMLKRHSKHRGFVCGFIYFVGGIISICLIPVQTYFVNISDEKFGDSLSALETFHKPMGVVDRIPRLFICQGIIYLLSMLLALKFLGIREATQPMEGTNSDLEYETFITKRLVDPKESSDADTVFGSALCYTLWLFLLLCWLSSIYIHTYWKVAALKKLDIPDLTISIIGTIAGFANLFGRCIWGFIFDSFGWKLCWTFLLIGSSAATAGTQFLFEPNVRFYTMWVTLVYFIHSGVLTISPMTAHRLFGPSVCLF</sequence>
<dbReference type="EMBL" id="ACOU01000004">
    <property type="protein sequence ID" value="EKX72879.1"/>
    <property type="molecule type" value="Genomic_DNA"/>
</dbReference>
<keyword evidence="5 6" id="KW-0472">Membrane</keyword>
<reference evidence="7 8" key="1">
    <citation type="journal article" date="2012" name="BMC Genomics">
        <title>Comparative genomic analysis and phylogenetic position of Theileria equi.</title>
        <authorList>
            <person name="Kappmeyer L.S."/>
            <person name="Thiagarajan M."/>
            <person name="Herndon D.R."/>
            <person name="Ramsay J.D."/>
            <person name="Caler E."/>
            <person name="Djikeng A."/>
            <person name="Gillespie J.J."/>
            <person name="Lau A.O."/>
            <person name="Roalson E.H."/>
            <person name="Silva J.C."/>
            <person name="Silva M.G."/>
            <person name="Suarez C.E."/>
            <person name="Ueti M.W."/>
            <person name="Nene V.M."/>
            <person name="Mealey R.H."/>
            <person name="Knowles D.P."/>
            <person name="Brayton K.A."/>
        </authorList>
    </citation>
    <scope>NUCLEOTIDE SEQUENCE [LARGE SCALE GENOMIC DNA]</scope>
    <source>
        <strain evidence="7 8">WA</strain>
    </source>
</reference>
<dbReference type="InterPro" id="IPR036259">
    <property type="entry name" value="MFS_trans_sf"/>
</dbReference>
<keyword evidence="8" id="KW-1185">Reference proteome</keyword>
<comment type="subcellular location">
    <subcellularLocation>
        <location evidence="1">Membrane</location>
        <topology evidence="1">Multi-pass membrane protein</topology>
    </subcellularLocation>
</comment>
<feature type="transmembrane region" description="Helical" evidence="6">
    <location>
        <begin position="32"/>
        <end position="53"/>
    </location>
</feature>
<dbReference type="PANTHER" id="PTHR43385">
    <property type="entry name" value="RIBOFLAVIN TRANSPORTER RIBJ"/>
    <property type="match status" value="1"/>
</dbReference>
<organism evidence="7 8">
    <name type="scientific">Theileria equi strain WA</name>
    <dbReference type="NCBI Taxonomy" id="1537102"/>
    <lineage>
        <taxon>Eukaryota</taxon>
        <taxon>Sar</taxon>
        <taxon>Alveolata</taxon>
        <taxon>Apicomplexa</taxon>
        <taxon>Aconoidasida</taxon>
        <taxon>Piroplasmida</taxon>
        <taxon>Theileriidae</taxon>
        <taxon>Theileria</taxon>
    </lineage>
</organism>
<dbReference type="Proteomes" id="UP000031512">
    <property type="component" value="Unassembled WGS sequence"/>
</dbReference>
<evidence type="ECO:0000313" key="7">
    <source>
        <dbReference type="EMBL" id="EKX72879.1"/>
    </source>
</evidence>
<accession>L1LC73</accession>
<dbReference type="PANTHER" id="PTHR43385:SF1">
    <property type="entry name" value="RIBOFLAVIN TRANSPORTER RIBJ"/>
    <property type="match status" value="1"/>
</dbReference>
<evidence type="ECO:0000256" key="1">
    <source>
        <dbReference type="ARBA" id="ARBA00004141"/>
    </source>
</evidence>
<dbReference type="VEuPathDB" id="PiroplasmaDB:BEWA_014380"/>
<dbReference type="Gene3D" id="1.20.1250.20">
    <property type="entry name" value="MFS general substrate transporter like domains"/>
    <property type="match status" value="1"/>
</dbReference>
<dbReference type="Pfam" id="PF07690">
    <property type="entry name" value="MFS_1"/>
    <property type="match status" value="1"/>
</dbReference>
<name>L1LC73_THEEQ</name>